<keyword evidence="4" id="KW-1185">Reference proteome</keyword>
<accession>U7QPV3</accession>
<evidence type="ECO:0000313" key="4">
    <source>
        <dbReference type="Proteomes" id="UP000017127"/>
    </source>
</evidence>
<sequence length="313" mass="32121">MLEVIPIAAGQIQVPLPGGGSISITPDGTPGFGRSVELRGSGIFIGTALLDQIVVTDDGAKTIFGLEDGDSFYISGSGAVVFGNAGDDVFTGGDGDSTLYGGHGDERIAGGPGNDLIFGELGSERLDGEAGSDTLLGGMDGDIIRDRGGTEGDENFLYGGQGDDRIESENGNDRLWGDIGDDGLTAGTGSDTLTGGSGFDILTGNDFSSFSPDQAQDFFALEITGQFDLITDFEDGVDRLILPVGVSFEDLAIAQVGEDAAALDALGSFLLNEPTDILIRLANSGEVLSVLNGNGTGLTVDLISAEDFIDINF</sequence>
<dbReference type="GO" id="GO:0005576">
    <property type="term" value="C:extracellular region"/>
    <property type="evidence" value="ECO:0007669"/>
    <property type="project" value="UniProtKB-SubCell"/>
</dbReference>
<organism evidence="3 4">
    <name type="scientific">Lyngbya aestuarii BL J</name>
    <dbReference type="NCBI Taxonomy" id="1348334"/>
    <lineage>
        <taxon>Bacteria</taxon>
        <taxon>Bacillati</taxon>
        <taxon>Cyanobacteriota</taxon>
        <taxon>Cyanophyceae</taxon>
        <taxon>Oscillatoriophycideae</taxon>
        <taxon>Oscillatoriales</taxon>
        <taxon>Microcoleaceae</taxon>
        <taxon>Lyngbya</taxon>
    </lineage>
</organism>
<dbReference type="PANTHER" id="PTHR38340:SF1">
    <property type="entry name" value="S-LAYER PROTEIN"/>
    <property type="match status" value="1"/>
</dbReference>
<dbReference type="InterPro" id="IPR050557">
    <property type="entry name" value="RTX_toxin/Mannuronan_C5-epim"/>
</dbReference>
<dbReference type="Pfam" id="PF00353">
    <property type="entry name" value="HemolysinCabind"/>
    <property type="match status" value="4"/>
</dbReference>
<dbReference type="EMBL" id="AUZM01000011">
    <property type="protein sequence ID" value="ERT08426.1"/>
    <property type="molecule type" value="Genomic_DNA"/>
</dbReference>
<protein>
    <submittedName>
        <fullName evidence="3">Hemolysin-type calcium-binding repeat family protein</fullName>
    </submittedName>
</protein>
<dbReference type="GO" id="GO:0005509">
    <property type="term" value="F:calcium ion binding"/>
    <property type="evidence" value="ECO:0007669"/>
    <property type="project" value="InterPro"/>
</dbReference>
<dbReference type="PRINTS" id="PR00313">
    <property type="entry name" value="CABNDNGRPT"/>
</dbReference>
<proteinExistence type="predicted"/>
<dbReference type="OrthoDB" id="437361at2"/>
<dbReference type="AlphaFoldDB" id="U7QPV3"/>
<comment type="caution">
    <text evidence="3">The sequence shown here is derived from an EMBL/GenBank/DDBJ whole genome shotgun (WGS) entry which is preliminary data.</text>
</comment>
<dbReference type="RefSeq" id="WP_023065468.1">
    <property type="nucleotide sequence ID" value="NZ_AUZM01000011.1"/>
</dbReference>
<dbReference type="InterPro" id="IPR001343">
    <property type="entry name" value="Hemolysn_Ca-bd"/>
</dbReference>
<name>U7QPV3_9CYAN</name>
<gene>
    <name evidence="3" type="ORF">M595_1589</name>
</gene>
<keyword evidence="2" id="KW-0964">Secreted</keyword>
<dbReference type="SUPFAM" id="SSF51120">
    <property type="entry name" value="beta-Roll"/>
    <property type="match status" value="2"/>
</dbReference>
<dbReference type="Gene3D" id="2.150.10.10">
    <property type="entry name" value="Serralysin-like metalloprotease, C-terminal"/>
    <property type="match status" value="2"/>
</dbReference>
<evidence type="ECO:0000313" key="3">
    <source>
        <dbReference type="EMBL" id="ERT08426.1"/>
    </source>
</evidence>
<evidence type="ECO:0000256" key="2">
    <source>
        <dbReference type="ARBA" id="ARBA00022525"/>
    </source>
</evidence>
<comment type="subcellular location">
    <subcellularLocation>
        <location evidence="1">Secreted</location>
    </subcellularLocation>
</comment>
<evidence type="ECO:0000256" key="1">
    <source>
        <dbReference type="ARBA" id="ARBA00004613"/>
    </source>
</evidence>
<dbReference type="InterPro" id="IPR018511">
    <property type="entry name" value="Hemolysin-typ_Ca-bd_CS"/>
</dbReference>
<dbReference type="Proteomes" id="UP000017127">
    <property type="component" value="Unassembled WGS sequence"/>
</dbReference>
<reference evidence="3 4" key="1">
    <citation type="journal article" date="2013" name="Front. Microbiol.">
        <title>Comparative genomic analyses of the cyanobacterium, Lyngbya aestuarii BL J, a powerful hydrogen producer.</title>
        <authorList>
            <person name="Kothari A."/>
            <person name="Vaughn M."/>
            <person name="Garcia-Pichel F."/>
        </authorList>
    </citation>
    <scope>NUCLEOTIDE SEQUENCE [LARGE SCALE GENOMIC DNA]</scope>
    <source>
        <strain evidence="3 4">BL J</strain>
    </source>
</reference>
<dbReference type="PROSITE" id="PS00330">
    <property type="entry name" value="HEMOLYSIN_CALCIUM"/>
    <property type="match status" value="1"/>
</dbReference>
<dbReference type="PANTHER" id="PTHR38340">
    <property type="entry name" value="S-LAYER PROTEIN"/>
    <property type="match status" value="1"/>
</dbReference>
<dbReference type="InterPro" id="IPR011049">
    <property type="entry name" value="Serralysin-like_metalloprot_C"/>
</dbReference>